<keyword evidence="3" id="KW-1185">Reference proteome</keyword>
<gene>
    <name evidence="2" type="ORF">ACIBG2_24985</name>
</gene>
<comment type="caution">
    <text evidence="2">The sequence shown here is derived from an EMBL/GenBank/DDBJ whole genome shotgun (WGS) entry which is preliminary data.</text>
</comment>
<name>A0ABW7YXK2_9ACTN</name>
<reference evidence="2 3" key="1">
    <citation type="submission" date="2024-10" db="EMBL/GenBank/DDBJ databases">
        <title>The Natural Products Discovery Center: Release of the First 8490 Sequenced Strains for Exploring Actinobacteria Biosynthetic Diversity.</title>
        <authorList>
            <person name="Kalkreuter E."/>
            <person name="Kautsar S.A."/>
            <person name="Yang D."/>
            <person name="Bader C.D."/>
            <person name="Teijaro C.N."/>
            <person name="Fluegel L."/>
            <person name="Davis C.M."/>
            <person name="Simpson J.R."/>
            <person name="Lauterbach L."/>
            <person name="Steele A.D."/>
            <person name="Gui C."/>
            <person name="Meng S."/>
            <person name="Li G."/>
            <person name="Viehrig K."/>
            <person name="Ye F."/>
            <person name="Su P."/>
            <person name="Kiefer A.F."/>
            <person name="Nichols A."/>
            <person name="Cepeda A.J."/>
            <person name="Yan W."/>
            <person name="Fan B."/>
            <person name="Jiang Y."/>
            <person name="Adhikari A."/>
            <person name="Zheng C.-J."/>
            <person name="Schuster L."/>
            <person name="Cowan T.M."/>
            <person name="Smanski M.J."/>
            <person name="Chevrette M.G."/>
            <person name="De Carvalho L.P.S."/>
            <person name="Shen B."/>
        </authorList>
    </citation>
    <scope>NUCLEOTIDE SEQUENCE [LARGE SCALE GENOMIC DNA]</scope>
    <source>
        <strain evidence="2 3">NPDC050545</strain>
    </source>
</reference>
<dbReference type="SUPFAM" id="SSF110296">
    <property type="entry name" value="Oligoxyloglucan reducing end-specific cellobiohydrolase"/>
    <property type="match status" value="2"/>
</dbReference>
<feature type="compositionally biased region" description="Basic and acidic residues" evidence="1">
    <location>
        <begin position="215"/>
        <end position="228"/>
    </location>
</feature>
<feature type="compositionally biased region" description="Pro residues" evidence="1">
    <location>
        <begin position="101"/>
        <end position="110"/>
    </location>
</feature>
<evidence type="ECO:0000313" key="3">
    <source>
        <dbReference type="Proteomes" id="UP001612741"/>
    </source>
</evidence>
<feature type="region of interest" description="Disordered" evidence="1">
    <location>
        <begin position="1"/>
        <end position="268"/>
    </location>
</feature>
<dbReference type="EMBL" id="JBITGY010000006">
    <property type="protein sequence ID" value="MFI6500655.1"/>
    <property type="molecule type" value="Genomic_DNA"/>
</dbReference>
<dbReference type="Proteomes" id="UP001612741">
    <property type="component" value="Unassembled WGS sequence"/>
</dbReference>
<feature type="compositionally biased region" description="Basic and acidic residues" evidence="1">
    <location>
        <begin position="8"/>
        <end position="26"/>
    </location>
</feature>
<protein>
    <recommendedName>
        <fullName evidence="4">Exo-alpha-sialidase</fullName>
    </recommendedName>
</protein>
<dbReference type="RefSeq" id="WP_397084685.1">
    <property type="nucleotide sequence ID" value="NZ_JBITGY010000006.1"/>
</dbReference>
<evidence type="ECO:0000313" key="2">
    <source>
        <dbReference type="EMBL" id="MFI6500655.1"/>
    </source>
</evidence>
<proteinExistence type="predicted"/>
<organism evidence="2 3">
    <name type="scientific">Nonomuraea typhae</name>
    <dbReference type="NCBI Taxonomy" id="2603600"/>
    <lineage>
        <taxon>Bacteria</taxon>
        <taxon>Bacillati</taxon>
        <taxon>Actinomycetota</taxon>
        <taxon>Actinomycetes</taxon>
        <taxon>Streptosporangiales</taxon>
        <taxon>Streptosporangiaceae</taxon>
        <taxon>Nonomuraea</taxon>
    </lineage>
</organism>
<feature type="compositionally biased region" description="Low complexity" evidence="1">
    <location>
        <begin position="122"/>
        <end position="132"/>
    </location>
</feature>
<evidence type="ECO:0008006" key="4">
    <source>
        <dbReference type="Google" id="ProtNLM"/>
    </source>
</evidence>
<accession>A0ABW7YXK2</accession>
<feature type="compositionally biased region" description="Basic and acidic residues" evidence="1">
    <location>
        <begin position="166"/>
        <end position="183"/>
    </location>
</feature>
<evidence type="ECO:0000256" key="1">
    <source>
        <dbReference type="SAM" id="MobiDB-lite"/>
    </source>
</evidence>
<sequence length="1018" mass="107513">MASGPSEPPRHPPDDDDPRPPEEPRIRHTPPGPTDDRARGVPLASPWGQPPFSSPPPEEDEPPEPPKGRRPYTSPTAEPEAEPRRRPRLVSRPDKLVASGPPRPLPPPAEKPAEEPAEEPGEQPGEQTQPQERVQPERRAQPYQNLQPPAEAPAAEGSLVPPSWRARQDAAEDEVARWDRDTERENEEFWGEERDVRVARYQRPSPDAPVAEDEAGPRADEPRDEPVRRVGRPPGGRPTRPDLLVASGPDRPGRHHRGQAPSAYRRSSPLRRRSVLRPVAFVVALAVVVTGGVLGWRWWNSGPGGQGGLRLEAAAGRSGDEVFRVAGAADASNQKLNAMGVVGRTVVAVGSDTTSPTPRPLFLYSADSGRQWRLGTVTESTTATATRVTGGAGRWLAAGGDETGAEHGLWTSADGASWTAVEPAAVAAAFRRGDYIHDIARTASGFVAAGRTTRQDGTTGPAAWQSPDGRSWQRVDLRGLEAGELRAVVARGDTVVALAQPAQGEGSRVVRSADGGLTWQATALQLPEALPRAGSLAVLPKQFVLVPIRQRTISGEVRVYCSPTGADWGQCGTIAGLSGQSPGVETAISYGAGIAVVSQAGMSKYQVLTSANAKTWTKRADLGNLSGASLRGFAVADSGTLFAGGDQAAADVGNQLVLMAAPAKGAASRVALAGVEGLSRVARETTRLAAAKGQYVAVGAASGDAGVWTSADWQNWNATSLGGPRRQLLNDVVYGRRGWLAAGSTESGTSATDPLIVTSADGRTWKRAEAPARPNGHTYLDVQSVAAGDKGYILSGEDRGPDTVRAAIWFTPDLRRYTRSERLPQDGAGVRIHDLAATQDGYVAVGSSGWGEAESTVVWTSKDGLNWTPRKRPAPPDASSAGLRQVVAFGQMVVATGTAQVNGMARAFAASSEDGGSTWRYAWLPAERAAAVHDLAASENGLVAVGWHGPPGGADSAAWISADGQSWMREDLKDPRLRGEGTQWLAAVTTSGAQVVALGRSTTYNADHLTLWAFRLAG</sequence>